<dbReference type="PANTHER" id="PTHR42985">
    <property type="entry name" value="SODIUM-COUPLED MONOCARBOXYLATE TRANSPORTER"/>
    <property type="match status" value="1"/>
</dbReference>
<dbReference type="PANTHER" id="PTHR42985:SF21">
    <property type="entry name" value="SODIUM-DEPENDENT MULTIVITAMIN TRANSPORTER-LIKE PROTEIN"/>
    <property type="match status" value="1"/>
</dbReference>
<dbReference type="Proteomes" id="UP001159363">
    <property type="component" value="Chromosome 11"/>
</dbReference>
<reference evidence="8 9" key="1">
    <citation type="submission" date="2023-02" db="EMBL/GenBank/DDBJ databases">
        <title>LHISI_Scaffold_Assembly.</title>
        <authorList>
            <person name="Stuart O.P."/>
            <person name="Cleave R."/>
            <person name="Magrath M.J.L."/>
            <person name="Mikheyev A.S."/>
        </authorList>
    </citation>
    <scope>NUCLEOTIDE SEQUENCE [LARGE SCALE GENOMIC DNA]</scope>
    <source>
        <strain evidence="8">Daus_M_001</strain>
        <tissue evidence="8">Leg muscle</tissue>
    </source>
</reference>
<evidence type="ECO:0000256" key="4">
    <source>
        <dbReference type="ARBA" id="ARBA00023053"/>
    </source>
</evidence>
<comment type="caution">
    <text evidence="8">The sequence shown here is derived from an EMBL/GenBank/DDBJ whole genome shotgun (WGS) entry which is preliminary data.</text>
</comment>
<feature type="transmembrane region" description="Helical" evidence="7">
    <location>
        <begin position="376"/>
        <end position="397"/>
    </location>
</feature>
<evidence type="ECO:0000256" key="7">
    <source>
        <dbReference type="SAM" id="Phobius"/>
    </source>
</evidence>
<dbReference type="InterPro" id="IPR038377">
    <property type="entry name" value="Na/Glc_symporter_sf"/>
</dbReference>
<feature type="transmembrane region" description="Helical" evidence="7">
    <location>
        <begin position="341"/>
        <end position="364"/>
    </location>
</feature>
<gene>
    <name evidence="8" type="ORF">PR048_027237</name>
</gene>
<keyword evidence="7" id="KW-0472">Membrane</keyword>
<keyword evidence="7" id="KW-0812">Transmembrane</keyword>
<evidence type="ECO:0000256" key="3">
    <source>
        <dbReference type="ARBA" id="ARBA00022475"/>
    </source>
</evidence>
<evidence type="ECO:0000256" key="2">
    <source>
        <dbReference type="ARBA" id="ARBA00022448"/>
    </source>
</evidence>
<evidence type="ECO:0000256" key="5">
    <source>
        <dbReference type="ARBA" id="ARBA00023065"/>
    </source>
</evidence>
<comment type="subcellular location">
    <subcellularLocation>
        <location evidence="1">Cell membrane</location>
        <topology evidence="1">Multi-pass membrane protein</topology>
    </subcellularLocation>
</comment>
<name>A0ABQ9GEW3_9NEOP</name>
<dbReference type="InterPro" id="IPR051163">
    <property type="entry name" value="Sodium:Solute_Symporter_SSF"/>
</dbReference>
<keyword evidence="9" id="KW-1185">Reference proteome</keyword>
<organism evidence="8 9">
    <name type="scientific">Dryococelus australis</name>
    <dbReference type="NCBI Taxonomy" id="614101"/>
    <lineage>
        <taxon>Eukaryota</taxon>
        <taxon>Metazoa</taxon>
        <taxon>Ecdysozoa</taxon>
        <taxon>Arthropoda</taxon>
        <taxon>Hexapoda</taxon>
        <taxon>Insecta</taxon>
        <taxon>Pterygota</taxon>
        <taxon>Neoptera</taxon>
        <taxon>Polyneoptera</taxon>
        <taxon>Phasmatodea</taxon>
        <taxon>Verophasmatodea</taxon>
        <taxon>Anareolatae</taxon>
        <taxon>Phasmatidae</taxon>
        <taxon>Eurycanthinae</taxon>
        <taxon>Dryococelus</taxon>
    </lineage>
</organism>
<evidence type="ECO:0000256" key="1">
    <source>
        <dbReference type="ARBA" id="ARBA00004651"/>
    </source>
</evidence>
<evidence type="ECO:0000313" key="9">
    <source>
        <dbReference type="Proteomes" id="UP001159363"/>
    </source>
</evidence>
<sequence>MAKCLGTLPTYAPGQLDVLGHDGDSFGVDSTQVGVLKQPHQVGFTRLLQSHNCRALEAQVGLEVLRNLSYQALEGQLADEQFGAFLVAPNLPQSWGTLASSFCSELLSWGFTSRRLTGCLVRAILVSWSVRHLLCGLSAATATTISNHCRSSERGCARALEHFASSFQDKIDAKHVYTEVDFAIRSQFIRHALDDSKPIADFQGNSRPPVVLSSGEPPVCGAGVLGSNPRAQENFTEYSFGVTRFERLLTAASSEPKRVIEVSVERRLNERVGEAGDPGENPVYQRLHSSRFPLKLRGNSVPINYHFTIVRPNHVEFSQKRSDFTCIWQPMEKRRWFVESVGFTVNILYVFVAGSYVSGITLLGMPSEMYMYGTQYWVVIFPEAFVSITMALVYLPVFYKLQITSSYEVSWRLYARCTGRSYLQTRPAPSTLAFSPARSSEISREDFETRRCNLENETHGYFIFFQYLKLRFNQTVRLMGSVLFLLKMPQAEVSAESILASSRTLELRAAAVWSSGATSDMFTGCEPARQEVGTNQEVS</sequence>
<dbReference type="Gene3D" id="1.20.1730.10">
    <property type="entry name" value="Sodium/glucose cotransporter"/>
    <property type="match status" value="1"/>
</dbReference>
<keyword evidence="3" id="KW-1003">Cell membrane</keyword>
<dbReference type="EMBL" id="JARBHB010000012">
    <property type="protein sequence ID" value="KAJ8870935.1"/>
    <property type="molecule type" value="Genomic_DNA"/>
</dbReference>
<evidence type="ECO:0000256" key="6">
    <source>
        <dbReference type="ARBA" id="ARBA00023201"/>
    </source>
</evidence>
<protein>
    <submittedName>
        <fullName evidence="8">Uncharacterized protein</fullName>
    </submittedName>
</protein>
<evidence type="ECO:0000313" key="8">
    <source>
        <dbReference type="EMBL" id="KAJ8870935.1"/>
    </source>
</evidence>
<keyword evidence="6" id="KW-0739">Sodium transport</keyword>
<proteinExistence type="predicted"/>
<accession>A0ABQ9GEW3</accession>
<keyword evidence="5" id="KW-0406">Ion transport</keyword>
<keyword evidence="2" id="KW-0813">Transport</keyword>
<keyword evidence="7" id="KW-1133">Transmembrane helix</keyword>
<keyword evidence="4" id="KW-0915">Sodium</keyword>